<dbReference type="AlphaFoldDB" id="A0A6M1LDB2"/>
<sequence length="235" mass="24598">MSHRLPALSGGAAAARRGPGPRAGRAHVTDDPETVRGRLAAALTPLVPAELLTPALDTVDDLLGVTPGQARAVTYWWEVLLSLARRQPVVVAVDDLDRAAPALRRQLATLVDLADERDLPLLLVATGDRERGVAARRGAGVRLSPLDTISSGRLLRRLLRRAGQPTGLAPRLIAVTAGNPGRAVAYVRMLTALAGLARPGRFGADGDLAALPVPEGSVGSSRRGWTVSAVVRARS</sequence>
<feature type="compositionally biased region" description="Low complexity" evidence="1">
    <location>
        <begin position="1"/>
        <end position="23"/>
    </location>
</feature>
<reference evidence="2 3" key="1">
    <citation type="submission" date="2020-02" db="EMBL/GenBank/DDBJ databases">
        <title>Draft Genome Sequence of Verrucosispora sp. Strain CWR15, Isolated from Gulf of Mexico Sponge.</title>
        <authorList>
            <person name="Kennedy S.J."/>
            <person name="Cella E."/>
            <person name="Azarian T."/>
            <person name="Baker B.J."/>
            <person name="Shaw L.N."/>
        </authorList>
    </citation>
    <scope>NUCLEOTIDE SEQUENCE [LARGE SCALE GENOMIC DNA]</scope>
    <source>
        <strain evidence="2 3">CWR15</strain>
    </source>
</reference>
<comment type="caution">
    <text evidence="2">The sequence shown here is derived from an EMBL/GenBank/DDBJ whole genome shotgun (WGS) entry which is preliminary data.</text>
</comment>
<proteinExistence type="predicted"/>
<dbReference type="EMBL" id="SAIY01000015">
    <property type="protein sequence ID" value="NGM16315.1"/>
    <property type="molecule type" value="Genomic_DNA"/>
</dbReference>
<feature type="region of interest" description="Disordered" evidence="1">
    <location>
        <begin position="1"/>
        <end position="31"/>
    </location>
</feature>
<protein>
    <recommendedName>
        <fullName evidence="4">AAA family ATPase</fullName>
    </recommendedName>
</protein>
<dbReference type="RefSeq" id="WP_164450169.1">
    <property type="nucleotide sequence ID" value="NZ_SAIY01000015.1"/>
</dbReference>
<dbReference type="Proteomes" id="UP000478148">
    <property type="component" value="Unassembled WGS sequence"/>
</dbReference>
<gene>
    <name evidence="2" type="ORF">ENC19_28685</name>
</gene>
<keyword evidence="3" id="KW-1185">Reference proteome</keyword>
<evidence type="ECO:0000256" key="1">
    <source>
        <dbReference type="SAM" id="MobiDB-lite"/>
    </source>
</evidence>
<evidence type="ECO:0000313" key="2">
    <source>
        <dbReference type="EMBL" id="NGM16315.1"/>
    </source>
</evidence>
<evidence type="ECO:0008006" key="4">
    <source>
        <dbReference type="Google" id="ProtNLM"/>
    </source>
</evidence>
<organism evidence="2 3">
    <name type="scientific">Verrucosispora sioxanthis</name>
    <dbReference type="NCBI Taxonomy" id="2499994"/>
    <lineage>
        <taxon>Bacteria</taxon>
        <taxon>Bacillati</taxon>
        <taxon>Actinomycetota</taxon>
        <taxon>Actinomycetes</taxon>
        <taxon>Micromonosporales</taxon>
        <taxon>Micromonosporaceae</taxon>
        <taxon>Micromonospora</taxon>
    </lineage>
</organism>
<accession>A0A6M1LDB2</accession>
<evidence type="ECO:0000313" key="3">
    <source>
        <dbReference type="Proteomes" id="UP000478148"/>
    </source>
</evidence>
<name>A0A6M1LDB2_9ACTN</name>